<keyword evidence="3" id="KW-1185">Reference proteome</keyword>
<dbReference type="EMBL" id="FOUZ01000011">
    <property type="protein sequence ID" value="SFN39321.1"/>
    <property type="molecule type" value="Genomic_DNA"/>
</dbReference>
<dbReference type="RefSeq" id="WP_092908836.1">
    <property type="nucleotide sequence ID" value="NZ_FOUZ01000011.1"/>
</dbReference>
<accession>A0A1I4YMR9</accession>
<dbReference type="Pfam" id="PF00534">
    <property type="entry name" value="Glycos_transf_1"/>
    <property type="match status" value="1"/>
</dbReference>
<evidence type="ECO:0000313" key="2">
    <source>
        <dbReference type="EMBL" id="SFN39321.1"/>
    </source>
</evidence>
<dbReference type="SUPFAM" id="SSF53756">
    <property type="entry name" value="UDP-Glycosyltransferase/glycogen phosphorylase"/>
    <property type="match status" value="1"/>
</dbReference>
<dbReference type="OrthoDB" id="9790710at2"/>
<dbReference type="STRING" id="684065.SAMN05421738_111118"/>
<name>A0A1I4YMR9_9FLAO</name>
<sequence length="359" mass="41549">MKKILLVSPLPPPVGGIASWTVNMLDYFKNYSNKNYILEHLNNAMQLRNITSTSKLLRVYFGIINFLFFYVKLFKKILHKPDLCHFTSSASLGLFKDIFFILTCRLFNIETIIHYRFGRIPELYESKNWEWKLLIFVNKISTFVIVLDQKSLDILNKYHKYVFLIENPVAPQLIEFKKGAEKREENSIVFVGHVTKQKGIYELFEATKNLDSKYKLEIVGPYEENVKQDLLEMFGHEELVFCGPLSKEIVYEKMINSKLLILPSYTEGFPNVIIEGMALGCSIIATDVGAIPDMLGGDRGVVIEPRNVDQLREAIQNLLLNESIRTEISLNAESYALENYTIENIVKKLEFIWTYENSK</sequence>
<dbReference type="PANTHER" id="PTHR45947:SF3">
    <property type="entry name" value="SULFOQUINOVOSYL TRANSFERASE SQD2"/>
    <property type="match status" value="1"/>
</dbReference>
<dbReference type="InterPro" id="IPR050194">
    <property type="entry name" value="Glycosyltransferase_grp1"/>
</dbReference>
<dbReference type="Gene3D" id="3.40.50.2000">
    <property type="entry name" value="Glycogen Phosphorylase B"/>
    <property type="match status" value="2"/>
</dbReference>
<gene>
    <name evidence="2" type="ORF">SAMN05421738_111118</name>
</gene>
<protein>
    <submittedName>
        <fullName evidence="2">Glycosyltransferase involved in cell wall bisynthesis</fullName>
    </submittedName>
</protein>
<dbReference type="Proteomes" id="UP000199149">
    <property type="component" value="Unassembled WGS sequence"/>
</dbReference>
<dbReference type="InterPro" id="IPR001296">
    <property type="entry name" value="Glyco_trans_1"/>
</dbReference>
<dbReference type="AlphaFoldDB" id="A0A1I4YMR9"/>
<reference evidence="3" key="1">
    <citation type="submission" date="2016-10" db="EMBL/GenBank/DDBJ databases">
        <authorList>
            <person name="Varghese N."/>
            <person name="Submissions S."/>
        </authorList>
    </citation>
    <scope>NUCLEOTIDE SEQUENCE [LARGE SCALE GENOMIC DNA]</scope>
    <source>
        <strain evidence="3">XJ109</strain>
    </source>
</reference>
<keyword evidence="2" id="KW-0808">Transferase</keyword>
<evidence type="ECO:0000259" key="1">
    <source>
        <dbReference type="Pfam" id="PF00534"/>
    </source>
</evidence>
<dbReference type="GO" id="GO:0016757">
    <property type="term" value="F:glycosyltransferase activity"/>
    <property type="evidence" value="ECO:0007669"/>
    <property type="project" value="InterPro"/>
</dbReference>
<feature type="domain" description="Glycosyl transferase family 1" evidence="1">
    <location>
        <begin position="175"/>
        <end position="333"/>
    </location>
</feature>
<dbReference type="CDD" id="cd03801">
    <property type="entry name" value="GT4_PimA-like"/>
    <property type="match status" value="1"/>
</dbReference>
<dbReference type="PANTHER" id="PTHR45947">
    <property type="entry name" value="SULFOQUINOVOSYL TRANSFERASE SQD2"/>
    <property type="match status" value="1"/>
</dbReference>
<proteinExistence type="predicted"/>
<evidence type="ECO:0000313" key="3">
    <source>
        <dbReference type="Proteomes" id="UP000199149"/>
    </source>
</evidence>
<organism evidence="2 3">
    <name type="scientific">Algoriella xinjiangensis</name>
    <dbReference type="NCBI Taxonomy" id="684065"/>
    <lineage>
        <taxon>Bacteria</taxon>
        <taxon>Pseudomonadati</taxon>
        <taxon>Bacteroidota</taxon>
        <taxon>Flavobacteriia</taxon>
        <taxon>Flavobacteriales</taxon>
        <taxon>Weeksellaceae</taxon>
        <taxon>Algoriella</taxon>
    </lineage>
</organism>